<feature type="region of interest" description="Disordered" evidence="1">
    <location>
        <begin position="209"/>
        <end position="235"/>
    </location>
</feature>
<dbReference type="Pfam" id="PF01895">
    <property type="entry name" value="PhoU"/>
    <property type="match status" value="1"/>
</dbReference>
<dbReference type="Gene3D" id="1.20.58.220">
    <property type="entry name" value="Phosphate transport system protein phou homolog 2, domain 2"/>
    <property type="match status" value="1"/>
</dbReference>
<accession>T1CCB0</accession>
<proteinExistence type="predicted"/>
<comment type="caution">
    <text evidence="3">The sequence shown here is derived from an EMBL/GenBank/DDBJ whole genome shotgun (WGS) entry which is preliminary data.</text>
</comment>
<dbReference type="AlphaFoldDB" id="T1CCB0"/>
<evidence type="ECO:0000259" key="2">
    <source>
        <dbReference type="Pfam" id="PF01895"/>
    </source>
</evidence>
<dbReference type="SUPFAM" id="SSF109755">
    <property type="entry name" value="PhoU-like"/>
    <property type="match status" value="1"/>
</dbReference>
<organism evidence="3">
    <name type="scientific">mine drainage metagenome</name>
    <dbReference type="NCBI Taxonomy" id="410659"/>
    <lineage>
        <taxon>unclassified sequences</taxon>
        <taxon>metagenomes</taxon>
        <taxon>ecological metagenomes</taxon>
    </lineage>
</organism>
<dbReference type="InterPro" id="IPR038078">
    <property type="entry name" value="PhoU-like_sf"/>
</dbReference>
<gene>
    <name evidence="3" type="ORF">B1B_00419</name>
</gene>
<name>T1CCB0_9ZZZZ</name>
<evidence type="ECO:0000256" key="1">
    <source>
        <dbReference type="SAM" id="MobiDB-lite"/>
    </source>
</evidence>
<dbReference type="InterPro" id="IPR026022">
    <property type="entry name" value="PhoU_dom"/>
</dbReference>
<dbReference type="EMBL" id="AUZY01000320">
    <property type="protein sequence ID" value="EQD79008.1"/>
    <property type="molecule type" value="Genomic_DNA"/>
</dbReference>
<sequence>MGDRLRLRALADRPPVRLDRSLARMGRLVVDLHREAVASWPRLPLDEDGYWDRRDDAVDREAWYLQRSVALRLSGDRPDPDLLGAWTVARSLERIADHAVVLGTVGPRLVELPTGAGPSVSLGQFHTLAMEHLEGVLNATDAEAANGLLDTGAALIESGRSLADRLLPGVGGASMPPATAAALARVFESIGRTIAYGQDIAQVVLDRPAPQTHPDATAGDRPVRARPAGPERTAGARERFLASVVT</sequence>
<feature type="domain" description="PhoU" evidence="2">
    <location>
        <begin position="23"/>
        <end position="100"/>
    </location>
</feature>
<reference evidence="3" key="1">
    <citation type="submission" date="2013-08" db="EMBL/GenBank/DDBJ databases">
        <authorList>
            <person name="Mendez C."/>
            <person name="Richter M."/>
            <person name="Ferrer M."/>
            <person name="Sanchez J."/>
        </authorList>
    </citation>
    <scope>NUCLEOTIDE SEQUENCE</scope>
</reference>
<evidence type="ECO:0000313" key="3">
    <source>
        <dbReference type="EMBL" id="EQD79008.1"/>
    </source>
</evidence>
<reference evidence="3" key="2">
    <citation type="journal article" date="2014" name="ISME J.">
        <title>Microbial stratification in low pH oxic and suboxic macroscopic growths along an acid mine drainage.</title>
        <authorList>
            <person name="Mendez-Garcia C."/>
            <person name="Mesa V."/>
            <person name="Sprenger R.R."/>
            <person name="Richter M."/>
            <person name="Diez M.S."/>
            <person name="Solano J."/>
            <person name="Bargiela R."/>
            <person name="Golyshina O.V."/>
            <person name="Manteca A."/>
            <person name="Ramos J.L."/>
            <person name="Gallego J.R."/>
            <person name="Llorente I."/>
            <person name="Martins Dos Santos V.A."/>
            <person name="Jensen O.N."/>
            <person name="Pelaez A.I."/>
            <person name="Sanchez J."/>
            <person name="Ferrer M."/>
        </authorList>
    </citation>
    <scope>NUCLEOTIDE SEQUENCE</scope>
</reference>
<protein>
    <submittedName>
        <fullName evidence="3">PhoU domain protein</fullName>
    </submittedName>
</protein>